<comment type="subcellular location">
    <subcellularLocation>
        <location evidence="1">Cytoplasm</location>
    </subcellularLocation>
</comment>
<dbReference type="InterPro" id="IPR012999">
    <property type="entry name" value="Pyr_OxRdtase_I_AS"/>
</dbReference>
<keyword evidence="6 13" id="KW-0285">Flavoprotein</keyword>
<dbReference type="InterPro" id="IPR001100">
    <property type="entry name" value="Pyr_nuc-diS_OxRdtase"/>
</dbReference>
<reference evidence="17" key="1">
    <citation type="journal article" date="2019" name="Int. J. Syst. Evol. Microbiol.">
        <title>The Global Catalogue of Microorganisms (GCM) 10K type strain sequencing project: providing services to taxonomists for standard genome sequencing and annotation.</title>
        <authorList>
            <consortium name="The Broad Institute Genomics Platform"/>
            <consortium name="The Broad Institute Genome Sequencing Center for Infectious Disease"/>
            <person name="Wu L."/>
            <person name="Ma J."/>
        </authorList>
    </citation>
    <scope>NUCLEOTIDE SEQUENCE [LARGE SCALE GENOMIC DNA]</scope>
    <source>
        <strain evidence="17">CCM 8896</strain>
    </source>
</reference>
<dbReference type="PROSITE" id="PS00076">
    <property type="entry name" value="PYRIDINE_REDOX_1"/>
    <property type="match status" value="1"/>
</dbReference>
<evidence type="ECO:0000256" key="2">
    <source>
        <dbReference type="ARBA" id="ARBA00007532"/>
    </source>
</evidence>
<evidence type="ECO:0000313" key="17">
    <source>
        <dbReference type="Proteomes" id="UP001597267"/>
    </source>
</evidence>
<keyword evidence="10" id="KW-1015">Disulfide bond</keyword>
<organism evidence="16 17">
    <name type="scientific">Agrilactobacillus yilanensis</name>
    <dbReference type="NCBI Taxonomy" id="2485997"/>
    <lineage>
        <taxon>Bacteria</taxon>
        <taxon>Bacillati</taxon>
        <taxon>Bacillota</taxon>
        <taxon>Bacilli</taxon>
        <taxon>Lactobacillales</taxon>
        <taxon>Lactobacillaceae</taxon>
        <taxon>Agrilactobacillus</taxon>
    </lineage>
</organism>
<keyword evidence="7 13" id="KW-0274">FAD</keyword>
<evidence type="ECO:0000259" key="14">
    <source>
        <dbReference type="Pfam" id="PF02852"/>
    </source>
</evidence>
<keyword evidence="11 13" id="KW-0676">Redox-active center</keyword>
<dbReference type="PIRSF" id="PIRSF000350">
    <property type="entry name" value="Mercury_reductase_MerA"/>
    <property type="match status" value="1"/>
</dbReference>
<dbReference type="Gene3D" id="3.30.390.30">
    <property type="match status" value="1"/>
</dbReference>
<dbReference type="PRINTS" id="PR00411">
    <property type="entry name" value="PNDRDTASEI"/>
</dbReference>
<dbReference type="SUPFAM" id="SSF55424">
    <property type="entry name" value="FAD/NAD-linked reductases, dimerisation (C-terminal) domain"/>
    <property type="match status" value="1"/>
</dbReference>
<dbReference type="Pfam" id="PF02852">
    <property type="entry name" value="Pyr_redox_dim"/>
    <property type="match status" value="1"/>
</dbReference>
<evidence type="ECO:0000256" key="10">
    <source>
        <dbReference type="ARBA" id="ARBA00023157"/>
    </source>
</evidence>
<comment type="cofactor">
    <cofactor evidence="13">
        <name>FAD</name>
        <dbReference type="ChEBI" id="CHEBI:57692"/>
    </cofactor>
    <text evidence="13">Binds 1 FAD per subunit.</text>
</comment>
<gene>
    <name evidence="16" type="primary">lpdA</name>
    <name evidence="16" type="ORF">ACFQ5M_07385</name>
</gene>
<dbReference type="NCBIfam" id="TIGR01350">
    <property type="entry name" value="lipoamide_DH"/>
    <property type="match status" value="1"/>
</dbReference>
<evidence type="ECO:0000256" key="6">
    <source>
        <dbReference type="ARBA" id="ARBA00022630"/>
    </source>
</evidence>
<evidence type="ECO:0000256" key="4">
    <source>
        <dbReference type="ARBA" id="ARBA00016961"/>
    </source>
</evidence>
<dbReference type="InterPro" id="IPR004099">
    <property type="entry name" value="Pyr_nucl-diS_OxRdtase_dimer"/>
</dbReference>
<dbReference type="GO" id="GO:0004148">
    <property type="term" value="F:dihydrolipoyl dehydrogenase (NADH) activity"/>
    <property type="evidence" value="ECO:0007669"/>
    <property type="project" value="UniProtKB-EC"/>
</dbReference>
<evidence type="ECO:0000256" key="8">
    <source>
        <dbReference type="ARBA" id="ARBA00023002"/>
    </source>
</evidence>
<dbReference type="Proteomes" id="UP001597267">
    <property type="component" value="Unassembled WGS sequence"/>
</dbReference>
<dbReference type="PANTHER" id="PTHR22912:SF217">
    <property type="entry name" value="DIHYDROLIPOYL DEHYDROGENASE"/>
    <property type="match status" value="1"/>
</dbReference>
<feature type="domain" description="Pyridine nucleotide-disulphide oxidoreductase dimerisation" evidence="14">
    <location>
        <begin position="347"/>
        <end position="455"/>
    </location>
</feature>
<dbReference type="PANTHER" id="PTHR22912">
    <property type="entry name" value="DISULFIDE OXIDOREDUCTASE"/>
    <property type="match status" value="1"/>
</dbReference>
<proteinExistence type="inferred from homology"/>
<evidence type="ECO:0000256" key="12">
    <source>
        <dbReference type="ARBA" id="ARBA00049187"/>
    </source>
</evidence>
<evidence type="ECO:0000256" key="9">
    <source>
        <dbReference type="ARBA" id="ARBA00023027"/>
    </source>
</evidence>
<evidence type="ECO:0000256" key="5">
    <source>
        <dbReference type="ARBA" id="ARBA00022490"/>
    </source>
</evidence>
<dbReference type="Gene3D" id="3.50.50.60">
    <property type="entry name" value="FAD/NAD(P)-binding domain"/>
    <property type="match status" value="2"/>
</dbReference>
<evidence type="ECO:0000259" key="15">
    <source>
        <dbReference type="Pfam" id="PF07992"/>
    </source>
</evidence>
<dbReference type="InterPro" id="IPR050151">
    <property type="entry name" value="Class-I_Pyr_Nuc-Dis_Oxidored"/>
</dbReference>
<evidence type="ECO:0000256" key="11">
    <source>
        <dbReference type="ARBA" id="ARBA00023284"/>
    </source>
</evidence>
<evidence type="ECO:0000256" key="7">
    <source>
        <dbReference type="ARBA" id="ARBA00022827"/>
    </source>
</evidence>
<dbReference type="SUPFAM" id="SSF51905">
    <property type="entry name" value="FAD/NAD(P)-binding domain"/>
    <property type="match status" value="1"/>
</dbReference>
<dbReference type="InterPro" id="IPR016156">
    <property type="entry name" value="FAD/NAD-linked_Rdtase_dimer_sf"/>
</dbReference>
<keyword evidence="9 13" id="KW-0520">NAD</keyword>
<dbReference type="EMBL" id="JBHTOP010000022">
    <property type="protein sequence ID" value="MFD1671911.1"/>
    <property type="molecule type" value="Genomic_DNA"/>
</dbReference>
<dbReference type="RefSeq" id="WP_125714350.1">
    <property type="nucleotide sequence ID" value="NZ_JBHTOP010000022.1"/>
</dbReference>
<dbReference type="Pfam" id="PF07992">
    <property type="entry name" value="Pyr_redox_2"/>
    <property type="match status" value="1"/>
</dbReference>
<evidence type="ECO:0000256" key="3">
    <source>
        <dbReference type="ARBA" id="ARBA00012608"/>
    </source>
</evidence>
<comment type="catalytic activity">
    <reaction evidence="12 13">
        <text>N(6)-[(R)-dihydrolipoyl]-L-lysyl-[protein] + NAD(+) = N(6)-[(R)-lipoyl]-L-lysyl-[protein] + NADH + H(+)</text>
        <dbReference type="Rhea" id="RHEA:15045"/>
        <dbReference type="Rhea" id="RHEA-COMP:10474"/>
        <dbReference type="Rhea" id="RHEA-COMP:10475"/>
        <dbReference type="ChEBI" id="CHEBI:15378"/>
        <dbReference type="ChEBI" id="CHEBI:57540"/>
        <dbReference type="ChEBI" id="CHEBI:57945"/>
        <dbReference type="ChEBI" id="CHEBI:83099"/>
        <dbReference type="ChEBI" id="CHEBI:83100"/>
        <dbReference type="EC" id="1.8.1.4"/>
    </reaction>
</comment>
<sequence>METHYDVVVLGGGVGGYTAAIQAAKHHLKVALVEAQLLGGVCLNQGCIPTKAYLKSAEVLRTIQKSADFGLEDVTQTPTVAFQKVFERKEAIVKRLRQGVTYLMQKNKITVYPGYGQLIGPNALTVKQAEQTVPLNFKTLILATGSTPKTLDKVVIDDQKILTSESMLQQTTLPKRLTIIGGGAIGLEWASLLHDLGTEVQVLEYADHLLGQETAAAGQFLKQTLTKRGIKIQTAASVTAAELVDDQVQVTYLLDGQTKTVMSDQVLVAVGRQAQTSGMGLAEQGILLQPNGTIAVDENYQTNQSQIFAVGDCIDTLQLAHVAMAEGIHAADFIAKQPVEPLDYAGVPRCIYTYPEVAVAGASTIDQQQHPHTKVGTFPYSANGKAIIEGETTGQIQVTIDTDTDDVLQVLMIGTHATDMIAEASLGLYLNVSAAEIGAAVHPHPTLSETVRQAALAAKDWATDI</sequence>
<feature type="domain" description="FAD/NAD(P)-binding" evidence="15">
    <location>
        <begin position="5"/>
        <end position="327"/>
    </location>
</feature>
<evidence type="ECO:0000256" key="1">
    <source>
        <dbReference type="ARBA" id="ARBA00004496"/>
    </source>
</evidence>
<dbReference type="EC" id="1.8.1.4" evidence="3 13"/>
<keyword evidence="5" id="KW-0963">Cytoplasm</keyword>
<comment type="similarity">
    <text evidence="2 13">Belongs to the class-I pyridine nucleotide-disulfide oxidoreductase family.</text>
</comment>
<dbReference type="InterPro" id="IPR023753">
    <property type="entry name" value="FAD/NAD-binding_dom"/>
</dbReference>
<accession>A0ABW4J6D6</accession>
<keyword evidence="8 13" id="KW-0560">Oxidoreductase</keyword>
<dbReference type="InterPro" id="IPR036188">
    <property type="entry name" value="FAD/NAD-bd_sf"/>
</dbReference>
<evidence type="ECO:0000313" key="16">
    <source>
        <dbReference type="EMBL" id="MFD1671911.1"/>
    </source>
</evidence>
<dbReference type="InterPro" id="IPR006258">
    <property type="entry name" value="Lipoamide_DH"/>
</dbReference>
<evidence type="ECO:0000256" key="13">
    <source>
        <dbReference type="RuleBase" id="RU003692"/>
    </source>
</evidence>
<comment type="caution">
    <text evidence="16">The sequence shown here is derived from an EMBL/GenBank/DDBJ whole genome shotgun (WGS) entry which is preliminary data.</text>
</comment>
<keyword evidence="17" id="KW-1185">Reference proteome</keyword>
<protein>
    <recommendedName>
        <fullName evidence="4 13">Dihydrolipoyl dehydrogenase</fullName>
        <ecNumber evidence="3 13">1.8.1.4</ecNumber>
    </recommendedName>
</protein>
<name>A0ABW4J6D6_9LACO</name>
<comment type="miscellaneous">
    <text evidence="13">The active site is a redox-active disulfide bond.</text>
</comment>
<dbReference type="PRINTS" id="PR00368">
    <property type="entry name" value="FADPNR"/>
</dbReference>